<dbReference type="PANTHER" id="PTHR43692">
    <property type="entry name" value="UDP-N-ACETYLMURAMOYLALANINE--D-GLUTAMATE LIGASE"/>
    <property type="match status" value="1"/>
</dbReference>
<evidence type="ECO:0000256" key="2">
    <source>
        <dbReference type="ARBA" id="ARBA00004752"/>
    </source>
</evidence>
<sequence>MLNNQNIFYKKKILIYGLGKSGLSAFKFLKKNNQITTHDDKIKSGIKRITSVKFDYIIISPGIDIHKCNLSKFLKKNSKKIYTDLDVFYSHHKQNNKITITGTNGKSTTAKILYEVLKDQKIDVRLVGNIGNPVLLEKKVTNKTVFVIEASSYQLEYSKLFKSNISLILNISPDHLERHRTITRYVAAKFKLIKNQSENDYAILNTKNFYIKRELKLKNFLPKLIKIENNIDERFLKRINNQYFSTDGNRENIKFIFEVTKILKLKKNILIKTLKKFKGLKYRQEKIFQSKKLTIINDSKSTSFSSSASLLKSLTNVHWIVGGQAKKGDKLLLSQKNCKDFKAYIFGANKSFFISKIKRLMKYESFADLKSLIKKLSVEIKTDKKIAHKTILFSPSAASFDYFKNFEKRGEYFNQLIKKYLNT</sequence>
<accession>A0ABX1T3E6</accession>
<proteinExistence type="inferred from homology"/>
<keyword evidence="7" id="KW-0133">Cell shape</keyword>
<evidence type="ECO:0000256" key="3">
    <source>
        <dbReference type="ARBA" id="ARBA00022490"/>
    </source>
</evidence>
<evidence type="ECO:0000313" key="9">
    <source>
        <dbReference type="EMBL" id="NMN67589.1"/>
    </source>
</evidence>
<gene>
    <name evidence="7" type="primary">murD</name>
    <name evidence="9" type="ORF">VP91_00007360</name>
</gene>
<feature type="binding site" evidence="7">
    <location>
        <begin position="102"/>
        <end position="108"/>
    </location>
    <ligand>
        <name>ATP</name>
        <dbReference type="ChEBI" id="CHEBI:30616"/>
    </ligand>
</feature>
<keyword evidence="7" id="KW-0131">Cell cycle</keyword>
<dbReference type="InterPro" id="IPR036565">
    <property type="entry name" value="Mur-like_cat_sf"/>
</dbReference>
<comment type="caution">
    <text evidence="9">The sequence shown here is derived from an EMBL/GenBank/DDBJ whole genome shotgun (WGS) entry which is preliminary data.</text>
</comment>
<keyword evidence="6 7" id="KW-0067">ATP-binding</keyword>
<dbReference type="Proteomes" id="UP001166004">
    <property type="component" value="Unassembled WGS sequence"/>
</dbReference>
<comment type="subcellular location">
    <subcellularLocation>
        <location evidence="1 7">Cytoplasm</location>
    </subcellularLocation>
</comment>
<evidence type="ECO:0000313" key="10">
    <source>
        <dbReference type="Proteomes" id="UP001166004"/>
    </source>
</evidence>
<comment type="function">
    <text evidence="7">Cell wall formation. Catalyzes the addition of glutamate to the nucleotide precursor UDP-N-acetylmuramoyl-L-alanine (UMA).</text>
</comment>
<keyword evidence="7" id="KW-0573">Peptidoglycan synthesis</keyword>
<organism evidence="9 10">
    <name type="scientific">Pelagibacter ubique</name>
    <dbReference type="NCBI Taxonomy" id="198252"/>
    <lineage>
        <taxon>Bacteria</taxon>
        <taxon>Pseudomonadati</taxon>
        <taxon>Pseudomonadota</taxon>
        <taxon>Alphaproteobacteria</taxon>
        <taxon>Candidatus Pelagibacterales</taxon>
        <taxon>Candidatus Pelagibacteraceae</taxon>
        <taxon>Candidatus Pelagibacter</taxon>
    </lineage>
</organism>
<dbReference type="Gene3D" id="3.40.1190.10">
    <property type="entry name" value="Mur-like, catalytic domain"/>
    <property type="match status" value="1"/>
</dbReference>
<dbReference type="GO" id="GO:0016874">
    <property type="term" value="F:ligase activity"/>
    <property type="evidence" value="ECO:0007669"/>
    <property type="project" value="UniProtKB-KW"/>
</dbReference>
<keyword evidence="10" id="KW-1185">Reference proteome</keyword>
<dbReference type="InterPro" id="IPR036615">
    <property type="entry name" value="Mur_ligase_C_dom_sf"/>
</dbReference>
<dbReference type="RefSeq" id="WP_169036075.1">
    <property type="nucleotide sequence ID" value="NZ_LANA01000001.1"/>
</dbReference>
<dbReference type="SUPFAM" id="SSF53623">
    <property type="entry name" value="MurD-like peptide ligases, catalytic domain"/>
    <property type="match status" value="1"/>
</dbReference>
<evidence type="ECO:0000259" key="8">
    <source>
        <dbReference type="Pfam" id="PF08245"/>
    </source>
</evidence>
<dbReference type="Gene3D" id="3.90.190.20">
    <property type="entry name" value="Mur ligase, C-terminal domain"/>
    <property type="match status" value="1"/>
</dbReference>
<keyword evidence="4 7" id="KW-0436">Ligase</keyword>
<feature type="domain" description="Mur ligase central" evidence="8">
    <location>
        <begin position="100"/>
        <end position="233"/>
    </location>
</feature>
<keyword evidence="3 7" id="KW-0963">Cytoplasm</keyword>
<comment type="catalytic activity">
    <reaction evidence="7">
        <text>UDP-N-acetyl-alpha-D-muramoyl-L-alanine + D-glutamate + ATP = UDP-N-acetyl-alpha-D-muramoyl-L-alanyl-D-glutamate + ADP + phosphate + H(+)</text>
        <dbReference type="Rhea" id="RHEA:16429"/>
        <dbReference type="ChEBI" id="CHEBI:15378"/>
        <dbReference type="ChEBI" id="CHEBI:29986"/>
        <dbReference type="ChEBI" id="CHEBI:30616"/>
        <dbReference type="ChEBI" id="CHEBI:43474"/>
        <dbReference type="ChEBI" id="CHEBI:83898"/>
        <dbReference type="ChEBI" id="CHEBI:83900"/>
        <dbReference type="ChEBI" id="CHEBI:456216"/>
        <dbReference type="EC" id="6.3.2.9"/>
    </reaction>
</comment>
<keyword evidence="5 7" id="KW-0547">Nucleotide-binding</keyword>
<dbReference type="InterPro" id="IPR013221">
    <property type="entry name" value="Mur_ligase_cen"/>
</dbReference>
<keyword evidence="7" id="KW-0132">Cell division</keyword>
<evidence type="ECO:0000256" key="7">
    <source>
        <dbReference type="HAMAP-Rule" id="MF_00639"/>
    </source>
</evidence>
<evidence type="ECO:0000256" key="4">
    <source>
        <dbReference type="ARBA" id="ARBA00022598"/>
    </source>
</evidence>
<dbReference type="HAMAP" id="MF_00639">
    <property type="entry name" value="MurD"/>
    <property type="match status" value="1"/>
</dbReference>
<evidence type="ECO:0000256" key="5">
    <source>
        <dbReference type="ARBA" id="ARBA00022741"/>
    </source>
</evidence>
<comment type="similarity">
    <text evidence="7">Belongs to the MurCDEF family.</text>
</comment>
<protein>
    <recommendedName>
        <fullName evidence="7">UDP-N-acetylmuramoylalanine--D-glutamate ligase</fullName>
        <ecNumber evidence="7">6.3.2.9</ecNumber>
    </recommendedName>
    <alternativeName>
        <fullName evidence="7">D-glutamic acid-adding enzyme</fullName>
    </alternativeName>
    <alternativeName>
        <fullName evidence="7">UDP-N-acetylmuramoyl-L-alanyl-D-glutamate synthetase</fullName>
    </alternativeName>
</protein>
<evidence type="ECO:0000256" key="1">
    <source>
        <dbReference type="ARBA" id="ARBA00004496"/>
    </source>
</evidence>
<dbReference type="NCBIfam" id="TIGR01087">
    <property type="entry name" value="murD"/>
    <property type="match status" value="1"/>
</dbReference>
<name>A0ABX1T3E6_PELUQ</name>
<comment type="pathway">
    <text evidence="2 7">Cell wall biogenesis; peptidoglycan biosynthesis.</text>
</comment>
<keyword evidence="7" id="KW-0961">Cell wall biogenesis/degradation</keyword>
<dbReference type="PANTHER" id="PTHR43692:SF1">
    <property type="entry name" value="UDP-N-ACETYLMURAMOYLALANINE--D-GLUTAMATE LIGASE"/>
    <property type="match status" value="1"/>
</dbReference>
<evidence type="ECO:0000256" key="6">
    <source>
        <dbReference type="ARBA" id="ARBA00022840"/>
    </source>
</evidence>
<reference evidence="9 10" key="1">
    <citation type="submission" date="2019-07" db="EMBL/GenBank/DDBJ databases">
        <title>SAR11 Genome Evolution.</title>
        <authorList>
            <person name="Giovannoni S."/>
        </authorList>
    </citation>
    <scope>NUCLEOTIDE SEQUENCE [LARGE SCALE GENOMIC DNA]</scope>
    <source>
        <strain evidence="9 10">HTCC9565</strain>
    </source>
</reference>
<dbReference type="InterPro" id="IPR005762">
    <property type="entry name" value="MurD"/>
</dbReference>
<dbReference type="SUPFAM" id="SSF53244">
    <property type="entry name" value="MurD-like peptide ligases, peptide-binding domain"/>
    <property type="match status" value="1"/>
</dbReference>
<dbReference type="EMBL" id="LANA01000001">
    <property type="protein sequence ID" value="NMN67589.1"/>
    <property type="molecule type" value="Genomic_DNA"/>
</dbReference>
<dbReference type="Pfam" id="PF08245">
    <property type="entry name" value="Mur_ligase_M"/>
    <property type="match status" value="1"/>
</dbReference>
<dbReference type="EC" id="6.3.2.9" evidence="7"/>